<dbReference type="InterPro" id="IPR050109">
    <property type="entry name" value="HTH-type_TetR-like_transc_reg"/>
</dbReference>
<gene>
    <name evidence="5" type="ORF">QP029_00280</name>
</gene>
<dbReference type="Pfam" id="PF00440">
    <property type="entry name" value="TetR_N"/>
    <property type="match status" value="1"/>
</dbReference>
<dbReference type="Pfam" id="PF17938">
    <property type="entry name" value="TetR_C_29"/>
    <property type="match status" value="1"/>
</dbReference>
<dbReference type="EMBL" id="CP126970">
    <property type="protein sequence ID" value="WIM70350.1"/>
    <property type="molecule type" value="Genomic_DNA"/>
</dbReference>
<feature type="domain" description="HTH tetR-type" evidence="4">
    <location>
        <begin position="26"/>
        <end position="86"/>
    </location>
</feature>
<dbReference type="PANTHER" id="PTHR30328">
    <property type="entry name" value="TRANSCRIPTIONAL REPRESSOR"/>
    <property type="match status" value="1"/>
</dbReference>
<feature type="region of interest" description="Disordered" evidence="3">
    <location>
        <begin position="1"/>
        <end position="23"/>
    </location>
</feature>
<dbReference type="Gene3D" id="1.10.357.10">
    <property type="entry name" value="Tetracycline Repressor, domain 2"/>
    <property type="match status" value="1"/>
</dbReference>
<dbReference type="PRINTS" id="PR00455">
    <property type="entry name" value="HTHTETR"/>
</dbReference>
<dbReference type="PROSITE" id="PS50977">
    <property type="entry name" value="HTH_TETR_2"/>
    <property type="match status" value="1"/>
</dbReference>
<proteinExistence type="predicted"/>
<dbReference type="InterPro" id="IPR036271">
    <property type="entry name" value="Tet_transcr_reg_TetR-rel_C_sf"/>
</dbReference>
<evidence type="ECO:0000313" key="5">
    <source>
        <dbReference type="EMBL" id="WIM70350.1"/>
    </source>
</evidence>
<reference evidence="5 6" key="1">
    <citation type="submission" date="2023-05" db="EMBL/GenBank/DDBJ databases">
        <title>Corynebacterium suedekumii sp. nov. and Corynebacterium breve sp. nov. isolated from raw cow's milk.</title>
        <authorList>
            <person name="Baer M.K."/>
            <person name="Mehl L."/>
            <person name="Hellmuth R."/>
            <person name="Marke G."/>
            <person name="Lipski A."/>
        </authorList>
    </citation>
    <scope>NUCLEOTIDE SEQUENCE [LARGE SCALE GENOMIC DNA]</scope>
    <source>
        <strain evidence="5 6">LM112</strain>
    </source>
</reference>
<evidence type="ECO:0000313" key="6">
    <source>
        <dbReference type="Proteomes" id="UP001238805"/>
    </source>
</evidence>
<accession>A0ABY8VL20</accession>
<dbReference type="InterPro" id="IPR009057">
    <property type="entry name" value="Homeodomain-like_sf"/>
</dbReference>
<dbReference type="InterPro" id="IPR041474">
    <property type="entry name" value="NicS_C"/>
</dbReference>
<name>A0ABY8VL20_9CORY</name>
<keyword evidence="6" id="KW-1185">Reference proteome</keyword>
<dbReference type="InterPro" id="IPR001647">
    <property type="entry name" value="HTH_TetR"/>
</dbReference>
<sequence>MRYDDSTGATTGDAYPGGPDIPDEGAASVDHVIDIALAQFAEQGFQDTKLDHIARDSGMSKRMIHYHFGDKKGLYRRCLVEAFSLIHPSHEALTVDTGVPVEGVTQLVDAVYLKMVENPSAIRILALESLHDVLHVTELSTLANHSEVLLHLDKLLMIGQDAGAFRPGISAEDLFLMIWSLAFFRVSNRDIMVNLFDIDTTDEENTEGMRRMTVDAVLAFLTSNVAGSGRSSYLSGSRAFDETQSAADIYGAEDIGDGA</sequence>
<feature type="DNA-binding region" description="H-T-H motif" evidence="2">
    <location>
        <begin position="49"/>
        <end position="68"/>
    </location>
</feature>
<dbReference type="RefSeq" id="WP_284874940.1">
    <property type="nucleotide sequence ID" value="NZ_CP126970.1"/>
</dbReference>
<evidence type="ECO:0000256" key="1">
    <source>
        <dbReference type="ARBA" id="ARBA00023125"/>
    </source>
</evidence>
<evidence type="ECO:0000256" key="3">
    <source>
        <dbReference type="SAM" id="MobiDB-lite"/>
    </source>
</evidence>
<evidence type="ECO:0000259" key="4">
    <source>
        <dbReference type="PROSITE" id="PS50977"/>
    </source>
</evidence>
<organism evidence="5 6">
    <name type="scientific">Corynebacterium suedekumii</name>
    <dbReference type="NCBI Taxonomy" id="3049801"/>
    <lineage>
        <taxon>Bacteria</taxon>
        <taxon>Bacillati</taxon>
        <taxon>Actinomycetota</taxon>
        <taxon>Actinomycetes</taxon>
        <taxon>Mycobacteriales</taxon>
        <taxon>Corynebacteriaceae</taxon>
        <taxon>Corynebacterium</taxon>
    </lineage>
</organism>
<dbReference type="Proteomes" id="UP001238805">
    <property type="component" value="Chromosome"/>
</dbReference>
<protein>
    <submittedName>
        <fullName evidence="5">TetR/AcrR family transcriptional regulator</fullName>
    </submittedName>
</protein>
<keyword evidence="1 2" id="KW-0238">DNA-binding</keyword>
<dbReference type="SUPFAM" id="SSF46689">
    <property type="entry name" value="Homeodomain-like"/>
    <property type="match status" value="1"/>
</dbReference>
<evidence type="ECO:0000256" key="2">
    <source>
        <dbReference type="PROSITE-ProRule" id="PRU00335"/>
    </source>
</evidence>
<dbReference type="SUPFAM" id="SSF48498">
    <property type="entry name" value="Tetracyclin repressor-like, C-terminal domain"/>
    <property type="match status" value="1"/>
</dbReference>
<dbReference type="PANTHER" id="PTHR30328:SF54">
    <property type="entry name" value="HTH-TYPE TRANSCRIPTIONAL REPRESSOR SCO4008"/>
    <property type="match status" value="1"/>
</dbReference>